<evidence type="ECO:0000313" key="1">
    <source>
        <dbReference type="EMBL" id="GFT30967.1"/>
    </source>
</evidence>
<organism evidence="1 2">
    <name type="scientific">Nephila pilipes</name>
    <name type="common">Giant wood spider</name>
    <name type="synonym">Nephila maculata</name>
    <dbReference type="NCBI Taxonomy" id="299642"/>
    <lineage>
        <taxon>Eukaryota</taxon>
        <taxon>Metazoa</taxon>
        <taxon>Ecdysozoa</taxon>
        <taxon>Arthropoda</taxon>
        <taxon>Chelicerata</taxon>
        <taxon>Arachnida</taxon>
        <taxon>Araneae</taxon>
        <taxon>Araneomorphae</taxon>
        <taxon>Entelegynae</taxon>
        <taxon>Araneoidea</taxon>
        <taxon>Nephilidae</taxon>
        <taxon>Nephila</taxon>
    </lineage>
</organism>
<sequence>MQRERFLHHVAKVQSDRLGEPKTITPGGQVSLCLTIYAEMFIFTESFEVLFRTCLRVVRGLPLFNGSDGNVDFGVNSSIGLLTQILILFRRKLFFETTSISFISELIFKFGSESIFGNQCSPLFTAGVFLLINSPQH</sequence>
<accession>A0A8X6NU15</accession>
<proteinExistence type="predicted"/>
<reference evidence="1" key="1">
    <citation type="submission" date="2020-08" db="EMBL/GenBank/DDBJ databases">
        <title>Multicomponent nature underlies the extraordinary mechanical properties of spider dragline silk.</title>
        <authorList>
            <person name="Kono N."/>
            <person name="Nakamura H."/>
            <person name="Mori M."/>
            <person name="Yoshida Y."/>
            <person name="Ohtoshi R."/>
            <person name="Malay A.D."/>
            <person name="Moran D.A.P."/>
            <person name="Tomita M."/>
            <person name="Numata K."/>
            <person name="Arakawa K."/>
        </authorList>
    </citation>
    <scope>NUCLEOTIDE SEQUENCE</scope>
</reference>
<dbReference type="Proteomes" id="UP000887013">
    <property type="component" value="Unassembled WGS sequence"/>
</dbReference>
<evidence type="ECO:0000313" key="2">
    <source>
        <dbReference type="Proteomes" id="UP000887013"/>
    </source>
</evidence>
<keyword evidence="2" id="KW-1185">Reference proteome</keyword>
<dbReference type="EMBL" id="BMAW01107809">
    <property type="protein sequence ID" value="GFT30967.1"/>
    <property type="molecule type" value="Genomic_DNA"/>
</dbReference>
<protein>
    <submittedName>
        <fullName evidence="1">Uncharacterized protein</fullName>
    </submittedName>
</protein>
<comment type="caution">
    <text evidence="1">The sequence shown here is derived from an EMBL/GenBank/DDBJ whole genome shotgun (WGS) entry which is preliminary data.</text>
</comment>
<gene>
    <name evidence="1" type="ORF">NPIL_467811</name>
</gene>
<name>A0A8X6NU15_NEPPI</name>
<dbReference type="AlphaFoldDB" id="A0A8X6NU15"/>